<feature type="compositionally biased region" description="Polar residues" evidence="1">
    <location>
        <begin position="234"/>
        <end position="253"/>
    </location>
</feature>
<gene>
    <name evidence="2" type="ORF">BEMITA_LOCUS8785</name>
</gene>
<dbReference type="KEGG" id="btab:109042155"/>
<evidence type="ECO:0000313" key="3">
    <source>
        <dbReference type="Proteomes" id="UP001152759"/>
    </source>
</evidence>
<name>A0A9P0AC55_BEMTA</name>
<feature type="compositionally biased region" description="Polar residues" evidence="1">
    <location>
        <begin position="21"/>
        <end position="33"/>
    </location>
</feature>
<dbReference type="AlphaFoldDB" id="A0A9P0AC55"/>
<dbReference type="Proteomes" id="UP001152759">
    <property type="component" value="Chromosome 5"/>
</dbReference>
<feature type="compositionally biased region" description="Polar residues" evidence="1">
    <location>
        <begin position="62"/>
        <end position="73"/>
    </location>
</feature>
<evidence type="ECO:0000256" key="1">
    <source>
        <dbReference type="SAM" id="MobiDB-lite"/>
    </source>
</evidence>
<evidence type="ECO:0008006" key="4">
    <source>
        <dbReference type="Google" id="ProtNLM"/>
    </source>
</evidence>
<reference evidence="2" key="1">
    <citation type="submission" date="2021-12" db="EMBL/GenBank/DDBJ databases">
        <authorList>
            <person name="King R."/>
        </authorList>
    </citation>
    <scope>NUCLEOTIDE SEQUENCE</scope>
</reference>
<feature type="compositionally biased region" description="Polar residues" evidence="1">
    <location>
        <begin position="424"/>
        <end position="435"/>
    </location>
</feature>
<feature type="region of interest" description="Disordered" evidence="1">
    <location>
        <begin position="476"/>
        <end position="534"/>
    </location>
</feature>
<feature type="compositionally biased region" description="Basic and acidic residues" evidence="1">
    <location>
        <begin position="254"/>
        <end position="266"/>
    </location>
</feature>
<accession>A0A9P0AC55</accession>
<feature type="compositionally biased region" description="Basic and acidic residues" evidence="1">
    <location>
        <begin position="36"/>
        <end position="46"/>
    </location>
</feature>
<evidence type="ECO:0000313" key="2">
    <source>
        <dbReference type="EMBL" id="CAH0390016.1"/>
    </source>
</evidence>
<dbReference type="EMBL" id="OU963866">
    <property type="protein sequence ID" value="CAH0390016.1"/>
    <property type="molecule type" value="Genomic_DNA"/>
</dbReference>
<feature type="compositionally biased region" description="Polar residues" evidence="1">
    <location>
        <begin position="329"/>
        <end position="342"/>
    </location>
</feature>
<feature type="compositionally biased region" description="Basic and acidic residues" evidence="1">
    <location>
        <begin position="221"/>
        <end position="231"/>
    </location>
</feature>
<feature type="region of interest" description="Disordered" evidence="1">
    <location>
        <begin position="221"/>
        <end position="446"/>
    </location>
</feature>
<feature type="compositionally biased region" description="Basic and acidic residues" evidence="1">
    <location>
        <begin position="436"/>
        <end position="446"/>
    </location>
</feature>
<keyword evidence="3" id="KW-1185">Reference proteome</keyword>
<feature type="compositionally biased region" description="Basic and acidic residues" evidence="1">
    <location>
        <begin position="274"/>
        <end position="300"/>
    </location>
</feature>
<feature type="compositionally biased region" description="Basic and acidic residues" evidence="1">
    <location>
        <begin position="366"/>
        <end position="385"/>
    </location>
</feature>
<feature type="region of interest" description="Disordered" evidence="1">
    <location>
        <begin position="1"/>
        <end position="92"/>
    </location>
</feature>
<feature type="compositionally biased region" description="Polar residues" evidence="1">
    <location>
        <begin position="386"/>
        <end position="398"/>
    </location>
</feature>
<sequence>MQQEKTPALTDEKIFDLFQDGGNSPASDTTQMLSPEKSENSEKIEDTDTSNDSADIFERVRVSSSAKAENSSALGKACGVSPKNLESPVSRGRSSLFANDSILEHRNPIRPFGPMDTWSSRLKNSSLKSQASSSTEGQFTDVDFFKQKSKWVPVKFTYETTEIRKKKQSAFFINPNLPLEKRVEEFTKSWDQWVCTYLSQTQDLPDSKKLPFIDTSRFNVFERAKTPDQRKGQKTNPRPQTNNGRKPKNQNQIIDERSNVSVREDGGWVSRNKPMYERGNRKSLDEDHNQIKEKRQEKTSPYEFSEDEDKPGTILKGVESTKGSKAEQSKSFISEGNKSNPQLDVEFNFNKRLMDESSSPKPNQRLFKEALARGSERKGSRDETHQNSPSGSAWQNNEGPIKGRDSSDFSRGGGRGNSGGQDSFNGTPRASPSNADDNHQQVKDSDSMACPICSMEFKMGNELENHVDRCLMGQTEPIVTRSRDQSNAPGKKRPLDPVSDSPELLRTNDRDRIYNIDSSDEETSSIVPPKKERR</sequence>
<organism evidence="2 3">
    <name type="scientific">Bemisia tabaci</name>
    <name type="common">Sweetpotato whitefly</name>
    <name type="synonym">Aleurodes tabaci</name>
    <dbReference type="NCBI Taxonomy" id="7038"/>
    <lineage>
        <taxon>Eukaryota</taxon>
        <taxon>Metazoa</taxon>
        <taxon>Ecdysozoa</taxon>
        <taxon>Arthropoda</taxon>
        <taxon>Hexapoda</taxon>
        <taxon>Insecta</taxon>
        <taxon>Pterygota</taxon>
        <taxon>Neoptera</taxon>
        <taxon>Paraneoptera</taxon>
        <taxon>Hemiptera</taxon>
        <taxon>Sternorrhyncha</taxon>
        <taxon>Aleyrodoidea</taxon>
        <taxon>Aleyrodidae</taxon>
        <taxon>Aleyrodinae</taxon>
        <taxon>Bemisia</taxon>
    </lineage>
</organism>
<proteinExistence type="predicted"/>
<protein>
    <recommendedName>
        <fullName evidence="4">UBZ4-type domain-containing protein</fullName>
    </recommendedName>
</protein>